<dbReference type="GO" id="GO:0005737">
    <property type="term" value="C:cytoplasm"/>
    <property type="evidence" value="ECO:0007669"/>
    <property type="project" value="TreeGrafter"/>
</dbReference>
<dbReference type="Proteomes" id="UP000005240">
    <property type="component" value="Unassembled WGS sequence"/>
</dbReference>
<dbReference type="PANTHER" id="PTHR10755:SF0">
    <property type="entry name" value="OXYGEN-DEPENDENT COPROPORPHYRINOGEN-III OXIDASE, MITOCHONDRIAL"/>
    <property type="match status" value="1"/>
</dbReference>
<dbReference type="GO" id="GO:0004109">
    <property type="term" value="F:coproporphyrinogen oxidase activity"/>
    <property type="evidence" value="ECO:0007669"/>
    <property type="project" value="UniProtKB-EC"/>
</dbReference>
<dbReference type="SUPFAM" id="SSF102886">
    <property type="entry name" value="Coproporphyrinogen III oxidase"/>
    <property type="match status" value="1"/>
</dbReference>
<evidence type="ECO:0000313" key="9">
    <source>
        <dbReference type="Proteomes" id="UP000005240"/>
    </source>
</evidence>
<dbReference type="VEuPathDB" id="FungiDB:PTTG_30798"/>
<dbReference type="STRING" id="630390.A0A180FXR4"/>
<gene>
    <name evidence="7" type="ORF">PTTG_30798</name>
</gene>
<reference evidence="8" key="4">
    <citation type="submission" date="2025-05" db="UniProtKB">
        <authorList>
            <consortium name="EnsemblFungi"/>
        </authorList>
    </citation>
    <scope>IDENTIFICATION</scope>
    <source>
        <strain evidence="8">isolate 1-1 / race 1 (BBBD)</strain>
    </source>
</reference>
<sequence>MCRLHESLLPAAVAQMLDGDRTGWRDDNQDLPLFACGISLVVRPHNPMAPTVHLNCRYLEVLDPHSQDKRTNPKVRWFGGGADLTPSDLLPWDPDAQHFHTLLKTLR</sequence>
<keyword evidence="9" id="KW-1185">Reference proteome</keyword>
<reference evidence="7" key="1">
    <citation type="submission" date="2009-11" db="EMBL/GenBank/DDBJ databases">
        <authorList>
            <consortium name="The Broad Institute Genome Sequencing Platform"/>
            <person name="Ward D."/>
            <person name="Feldgarden M."/>
            <person name="Earl A."/>
            <person name="Young S.K."/>
            <person name="Zeng Q."/>
            <person name="Koehrsen M."/>
            <person name="Alvarado L."/>
            <person name="Berlin A."/>
            <person name="Bochicchio J."/>
            <person name="Borenstein D."/>
            <person name="Chapman S.B."/>
            <person name="Chen Z."/>
            <person name="Engels R."/>
            <person name="Freedman E."/>
            <person name="Gellesch M."/>
            <person name="Goldberg J."/>
            <person name="Griggs A."/>
            <person name="Gujja S."/>
            <person name="Heilman E."/>
            <person name="Heiman D."/>
            <person name="Hepburn T."/>
            <person name="Howarth C."/>
            <person name="Jen D."/>
            <person name="Larson L."/>
            <person name="Lewis B."/>
            <person name="Mehta T."/>
            <person name="Park D."/>
            <person name="Pearson M."/>
            <person name="Roberts A."/>
            <person name="Saif S."/>
            <person name="Shea T."/>
            <person name="Shenoy N."/>
            <person name="Sisk P."/>
            <person name="Stolte C."/>
            <person name="Sykes S."/>
            <person name="Thomson T."/>
            <person name="Walk T."/>
            <person name="White J."/>
            <person name="Yandava C."/>
            <person name="Izard J."/>
            <person name="Baranova O.V."/>
            <person name="Blanton J.M."/>
            <person name="Tanner A.C."/>
            <person name="Dewhirst F.E."/>
            <person name="Haas B."/>
            <person name="Nusbaum C."/>
            <person name="Birren B."/>
        </authorList>
    </citation>
    <scope>NUCLEOTIDE SEQUENCE [LARGE SCALE GENOMIC DNA]</scope>
    <source>
        <strain evidence="7">1-1 BBBD Race 1</strain>
    </source>
</reference>
<keyword evidence="5" id="KW-0560">Oxidoreductase</keyword>
<reference evidence="8 9" key="3">
    <citation type="journal article" date="2017" name="G3 (Bethesda)">
        <title>Comparative analysis highlights variable genome content of wheat rusts and divergence of the mating loci.</title>
        <authorList>
            <person name="Cuomo C.A."/>
            <person name="Bakkeren G."/>
            <person name="Khalil H.B."/>
            <person name="Panwar V."/>
            <person name="Joly D."/>
            <person name="Linning R."/>
            <person name="Sakthikumar S."/>
            <person name="Song X."/>
            <person name="Adiconis X."/>
            <person name="Fan L."/>
            <person name="Goldberg J.M."/>
            <person name="Levin J.Z."/>
            <person name="Young S."/>
            <person name="Zeng Q."/>
            <person name="Anikster Y."/>
            <person name="Bruce M."/>
            <person name="Wang M."/>
            <person name="Yin C."/>
            <person name="McCallum B."/>
            <person name="Szabo L.J."/>
            <person name="Hulbert S."/>
            <person name="Chen X."/>
            <person name="Fellers J.P."/>
        </authorList>
    </citation>
    <scope>NUCLEOTIDE SEQUENCE</scope>
    <source>
        <strain evidence="8">isolate 1-1 / race 1 (BBBD)</strain>
        <strain evidence="9">Isolate 1-1 / race 1 (BBBD)</strain>
    </source>
</reference>
<comment type="subunit">
    <text evidence="3">Homodimer.</text>
</comment>
<dbReference type="OrthoDB" id="15318at2759"/>
<comment type="pathway">
    <text evidence="1">Porphyrin-containing compound metabolism; protoporphyrin-IX biosynthesis; protoporphyrinogen-IX from coproporphyrinogen-III (O2 route): step 1/1.</text>
</comment>
<dbReference type="EnsemblFungi" id="PTTG_30798-t43_1">
    <property type="protein sequence ID" value="PTTG_30798-t43_1-p1"/>
    <property type="gene ID" value="PTTG_30798"/>
</dbReference>
<evidence type="ECO:0000256" key="6">
    <source>
        <dbReference type="ARBA" id="ARBA00023244"/>
    </source>
</evidence>
<evidence type="ECO:0000256" key="5">
    <source>
        <dbReference type="ARBA" id="ARBA00023002"/>
    </source>
</evidence>
<dbReference type="UniPathway" id="UPA00251">
    <property type="reaction ID" value="UER00322"/>
</dbReference>
<dbReference type="PANTHER" id="PTHR10755">
    <property type="entry name" value="COPROPORPHYRINOGEN III OXIDASE, MITOCHONDRIAL"/>
    <property type="match status" value="1"/>
</dbReference>
<protein>
    <recommendedName>
        <fullName evidence="4">coproporphyrinogen oxidase</fullName>
        <ecNumber evidence="4">1.3.3.3</ecNumber>
    </recommendedName>
</protein>
<dbReference type="AlphaFoldDB" id="A0A180FXR4"/>
<dbReference type="EMBL" id="ADAS02007154">
    <property type="protein sequence ID" value="OAV85092.1"/>
    <property type="molecule type" value="Genomic_DNA"/>
</dbReference>
<evidence type="ECO:0000256" key="4">
    <source>
        <dbReference type="ARBA" id="ARBA00012869"/>
    </source>
</evidence>
<dbReference type="Pfam" id="PF01218">
    <property type="entry name" value="Coprogen_oxidas"/>
    <property type="match status" value="1"/>
</dbReference>
<reference evidence="7" key="2">
    <citation type="submission" date="2016-05" db="EMBL/GenBank/DDBJ databases">
        <title>Comparative analysis highlights variable genome content of wheat rusts and divergence of the mating loci.</title>
        <authorList>
            <person name="Cuomo C.A."/>
            <person name="Bakkeren G."/>
            <person name="Szabo L."/>
            <person name="Khalil H."/>
            <person name="Joly D."/>
            <person name="Goldberg J."/>
            <person name="Young S."/>
            <person name="Zeng Q."/>
            <person name="Fellers J."/>
        </authorList>
    </citation>
    <scope>NUCLEOTIDE SEQUENCE [LARGE SCALE GENOMIC DNA]</scope>
    <source>
        <strain evidence="7">1-1 BBBD Race 1</strain>
    </source>
</reference>
<comment type="similarity">
    <text evidence="2">Belongs to the aerobic coproporphyrinogen-III oxidase family.</text>
</comment>
<proteinExistence type="inferred from homology"/>
<evidence type="ECO:0000256" key="1">
    <source>
        <dbReference type="ARBA" id="ARBA00005168"/>
    </source>
</evidence>
<accession>A0A180FXR4</accession>
<dbReference type="EC" id="1.3.3.3" evidence="4"/>
<dbReference type="InterPro" id="IPR036406">
    <property type="entry name" value="Coprogen_oxidase_aer_sf"/>
</dbReference>
<dbReference type="Gene3D" id="3.40.1500.10">
    <property type="entry name" value="Coproporphyrinogen III oxidase, aerobic"/>
    <property type="match status" value="1"/>
</dbReference>
<dbReference type="GO" id="GO:0006782">
    <property type="term" value="P:protoporphyrinogen IX biosynthetic process"/>
    <property type="evidence" value="ECO:0007669"/>
    <property type="project" value="UniProtKB-UniPathway"/>
</dbReference>
<evidence type="ECO:0000313" key="8">
    <source>
        <dbReference type="EnsemblFungi" id="PTTG_30798-t43_1-p1"/>
    </source>
</evidence>
<dbReference type="InterPro" id="IPR001260">
    <property type="entry name" value="Coprogen_oxidase_aer"/>
</dbReference>
<evidence type="ECO:0000256" key="3">
    <source>
        <dbReference type="ARBA" id="ARBA00011738"/>
    </source>
</evidence>
<evidence type="ECO:0000313" key="7">
    <source>
        <dbReference type="EMBL" id="OAV85092.1"/>
    </source>
</evidence>
<keyword evidence="6" id="KW-0627">Porphyrin biosynthesis</keyword>
<organism evidence="7">
    <name type="scientific">Puccinia triticina (isolate 1-1 / race 1 (BBBD))</name>
    <name type="common">Brown leaf rust fungus</name>
    <dbReference type="NCBI Taxonomy" id="630390"/>
    <lineage>
        <taxon>Eukaryota</taxon>
        <taxon>Fungi</taxon>
        <taxon>Dikarya</taxon>
        <taxon>Basidiomycota</taxon>
        <taxon>Pucciniomycotina</taxon>
        <taxon>Pucciniomycetes</taxon>
        <taxon>Pucciniales</taxon>
        <taxon>Pucciniaceae</taxon>
        <taxon>Puccinia</taxon>
    </lineage>
</organism>
<name>A0A180FXR4_PUCT1</name>
<evidence type="ECO:0000256" key="2">
    <source>
        <dbReference type="ARBA" id="ARBA00010644"/>
    </source>
</evidence>